<protein>
    <submittedName>
        <fullName evidence="3">Glucose-6-phosphate dehydrogenase subunit</fullName>
    </submittedName>
</protein>
<evidence type="ECO:0000259" key="2">
    <source>
        <dbReference type="Pfam" id="PF20171"/>
    </source>
</evidence>
<dbReference type="AlphaFoldDB" id="A0A1Q2HWZ8"/>
<gene>
    <name evidence="3" type="ORF">CGLAU_06690</name>
</gene>
<feature type="domain" description="Glucose-6-phosphate dehydrogenase assembly protein OpcA C-terminal" evidence="2">
    <location>
        <begin position="164"/>
        <end position="299"/>
    </location>
</feature>
<dbReference type="InterPro" id="IPR004555">
    <property type="entry name" value="G6PDH_assembly_OpcA"/>
</dbReference>
<dbReference type="InterPro" id="IPR046802">
    <property type="entry name" value="OpcA_G6PD_C"/>
</dbReference>
<evidence type="ECO:0000313" key="3">
    <source>
        <dbReference type="EMBL" id="AQQ15300.1"/>
    </source>
</evidence>
<dbReference type="PANTHER" id="PTHR38658">
    <property type="entry name" value="OXPP CYCLE PROTEIN OPCA-RELATED"/>
    <property type="match status" value="1"/>
</dbReference>
<dbReference type="PANTHER" id="PTHR38658:SF1">
    <property type="entry name" value="OXPP CYCLE PROTEIN OPCA-RELATED"/>
    <property type="match status" value="1"/>
</dbReference>
<dbReference type="RefSeq" id="WP_095661089.1">
    <property type="nucleotide sequence ID" value="NZ_CP019688.1"/>
</dbReference>
<organism evidence="3 4">
    <name type="scientific">Corynebacterium glaucum</name>
    <dbReference type="NCBI Taxonomy" id="187491"/>
    <lineage>
        <taxon>Bacteria</taxon>
        <taxon>Bacillati</taxon>
        <taxon>Actinomycetota</taxon>
        <taxon>Actinomycetes</taxon>
        <taxon>Mycobacteriales</taxon>
        <taxon>Corynebacteriaceae</taxon>
        <taxon>Corynebacterium</taxon>
    </lineage>
</organism>
<dbReference type="KEGG" id="cgv:CGLAU_06690"/>
<keyword evidence="4" id="KW-1185">Reference proteome</keyword>
<accession>A0A1Q2HWZ8</accession>
<sequence>MIISLPDTTTRQIAATLINARENYSLATGRVLTLIAALKARDDVNQILSTLRDATREHPARVLVLILGDENHPTSLDAELVLAADAGASEMVVMHLYGELTRHLDAVVTPLLLPDTPIVAWWPTHAPARPAEAPLGNIAQRRIANTHNNVTGNALLRASTGYTPGDSDMMWSRITPWRGVVASALDRCPDATITAAEVTGAPQDPSVDIAAGWLASALGTTVTRHTSSQNAAVGAPIDLLTLHADIGDITVEVVDQHTVKVAVPDRADTFVALTARSDAECLAEELRHLHADATYARALAGLAHVQAV</sequence>
<dbReference type="EMBL" id="CP019688">
    <property type="protein sequence ID" value="AQQ15300.1"/>
    <property type="molecule type" value="Genomic_DNA"/>
</dbReference>
<proteinExistence type="predicted"/>
<dbReference type="Pfam" id="PF10128">
    <property type="entry name" value="OpcA_G6PD_assem"/>
    <property type="match status" value="1"/>
</dbReference>
<reference evidence="3 4" key="1">
    <citation type="submission" date="2016-12" db="EMBL/GenBank/DDBJ databases">
        <authorList>
            <person name="Song W.-J."/>
            <person name="Kurnit D.M."/>
        </authorList>
    </citation>
    <scope>NUCLEOTIDE SEQUENCE [LARGE SCALE GENOMIC DNA]</scope>
    <source>
        <strain evidence="3 4">DSM 30827</strain>
    </source>
</reference>
<dbReference type="Pfam" id="PF20171">
    <property type="entry name" value="OpcA_G6PD_C"/>
    <property type="match status" value="1"/>
</dbReference>
<evidence type="ECO:0000313" key="4">
    <source>
        <dbReference type="Proteomes" id="UP000217209"/>
    </source>
</evidence>
<feature type="domain" description="Glucose-6-phosphate dehydrogenase assembly protein OpcA N-terminal" evidence="1">
    <location>
        <begin position="53"/>
        <end position="148"/>
    </location>
</feature>
<name>A0A1Q2HWZ8_9CORY</name>
<dbReference type="OrthoDB" id="128564at2"/>
<evidence type="ECO:0000259" key="1">
    <source>
        <dbReference type="Pfam" id="PF10128"/>
    </source>
</evidence>
<dbReference type="Proteomes" id="UP000217209">
    <property type="component" value="Chromosome"/>
</dbReference>
<dbReference type="InterPro" id="IPR046801">
    <property type="entry name" value="OpcA_G6PD_N"/>
</dbReference>